<evidence type="ECO:0000313" key="2">
    <source>
        <dbReference type="Proteomes" id="UP000789702"/>
    </source>
</evidence>
<reference evidence="1" key="1">
    <citation type="submission" date="2021-06" db="EMBL/GenBank/DDBJ databases">
        <authorList>
            <person name="Kallberg Y."/>
            <person name="Tangrot J."/>
            <person name="Rosling A."/>
        </authorList>
    </citation>
    <scope>NUCLEOTIDE SEQUENCE</scope>
    <source>
        <strain evidence="1">IL203A</strain>
    </source>
</reference>
<evidence type="ECO:0000313" key="1">
    <source>
        <dbReference type="EMBL" id="CAG8677842.1"/>
    </source>
</evidence>
<feature type="non-terminal residue" evidence="1">
    <location>
        <position position="48"/>
    </location>
</feature>
<protein>
    <submittedName>
        <fullName evidence="1">16981_t:CDS:1</fullName>
    </submittedName>
</protein>
<gene>
    <name evidence="1" type="ORF">DHETER_LOCUS10490</name>
</gene>
<dbReference type="Proteomes" id="UP000789702">
    <property type="component" value="Unassembled WGS sequence"/>
</dbReference>
<organism evidence="1 2">
    <name type="scientific">Dentiscutata heterogama</name>
    <dbReference type="NCBI Taxonomy" id="1316150"/>
    <lineage>
        <taxon>Eukaryota</taxon>
        <taxon>Fungi</taxon>
        <taxon>Fungi incertae sedis</taxon>
        <taxon>Mucoromycota</taxon>
        <taxon>Glomeromycotina</taxon>
        <taxon>Glomeromycetes</taxon>
        <taxon>Diversisporales</taxon>
        <taxon>Gigasporaceae</taxon>
        <taxon>Dentiscutata</taxon>
    </lineage>
</organism>
<sequence>NVVDEELAWHNFEFSENRLYKLWNRDDIYGKPITVHYVNQISQPFGDI</sequence>
<dbReference type="EMBL" id="CAJVPU010020687">
    <property type="protein sequence ID" value="CAG8677842.1"/>
    <property type="molecule type" value="Genomic_DNA"/>
</dbReference>
<comment type="caution">
    <text evidence="1">The sequence shown here is derived from an EMBL/GenBank/DDBJ whole genome shotgun (WGS) entry which is preliminary data.</text>
</comment>
<accession>A0ACA9NX16</accession>
<keyword evidence="2" id="KW-1185">Reference proteome</keyword>
<proteinExistence type="predicted"/>
<feature type="non-terminal residue" evidence="1">
    <location>
        <position position="1"/>
    </location>
</feature>
<name>A0ACA9NX16_9GLOM</name>